<dbReference type="EMBL" id="JBHLXE010000013">
    <property type="protein sequence ID" value="MFC0178631.1"/>
    <property type="molecule type" value="Genomic_DNA"/>
</dbReference>
<keyword evidence="1" id="KW-0472">Membrane</keyword>
<dbReference type="Pfam" id="PF07331">
    <property type="entry name" value="TctB"/>
    <property type="match status" value="1"/>
</dbReference>
<accession>A0ABV6CAS3</accession>
<name>A0ABV6CAS3_9GAMM</name>
<protein>
    <submittedName>
        <fullName evidence="3">Tripartite tricarboxylate transporter TctB family protein</fullName>
    </submittedName>
</protein>
<feature type="domain" description="DUF1468" evidence="2">
    <location>
        <begin position="10"/>
        <end position="141"/>
    </location>
</feature>
<dbReference type="InterPro" id="IPR009936">
    <property type="entry name" value="DUF1468"/>
</dbReference>
<feature type="transmembrane region" description="Helical" evidence="1">
    <location>
        <begin position="39"/>
        <end position="57"/>
    </location>
</feature>
<sequence>MRIIDRYVYIILLIVVTLLFIEAFNFVTDISYDSIGANTFPILIMGLLIVTLILLILKPKKFYDSWNLDKEQFKKTAYLILALFGYALFFVSLGFIINTIIFIGLISIIFGANKIDAFLASTTMGLYSFIIFDRIFGVVMPLGPLATIIP</sequence>
<keyword evidence="4" id="KW-1185">Reference proteome</keyword>
<proteinExistence type="predicted"/>
<dbReference type="Proteomes" id="UP001589758">
    <property type="component" value="Unassembled WGS sequence"/>
</dbReference>
<feature type="transmembrane region" description="Helical" evidence="1">
    <location>
        <begin position="78"/>
        <end position="111"/>
    </location>
</feature>
<evidence type="ECO:0000256" key="1">
    <source>
        <dbReference type="SAM" id="Phobius"/>
    </source>
</evidence>
<keyword evidence="1" id="KW-0812">Transmembrane</keyword>
<evidence type="ECO:0000313" key="3">
    <source>
        <dbReference type="EMBL" id="MFC0178631.1"/>
    </source>
</evidence>
<feature type="transmembrane region" description="Helical" evidence="1">
    <location>
        <begin position="7"/>
        <end position="27"/>
    </location>
</feature>
<evidence type="ECO:0000259" key="2">
    <source>
        <dbReference type="Pfam" id="PF07331"/>
    </source>
</evidence>
<evidence type="ECO:0000313" key="4">
    <source>
        <dbReference type="Proteomes" id="UP001589758"/>
    </source>
</evidence>
<gene>
    <name evidence="3" type="ORF">ACFFIT_00695</name>
</gene>
<dbReference type="RefSeq" id="WP_385875457.1">
    <property type="nucleotide sequence ID" value="NZ_JBHLXE010000013.1"/>
</dbReference>
<comment type="caution">
    <text evidence="3">The sequence shown here is derived from an EMBL/GenBank/DDBJ whole genome shotgun (WGS) entry which is preliminary data.</text>
</comment>
<reference evidence="3 4" key="1">
    <citation type="submission" date="2024-09" db="EMBL/GenBank/DDBJ databases">
        <authorList>
            <person name="Sun Q."/>
            <person name="Mori K."/>
        </authorList>
    </citation>
    <scope>NUCLEOTIDE SEQUENCE [LARGE SCALE GENOMIC DNA]</scope>
    <source>
        <strain evidence="3 4">CCM 8545</strain>
    </source>
</reference>
<organism evidence="3 4">
    <name type="scientific">Thorsellia kenyensis</name>
    <dbReference type="NCBI Taxonomy" id="1549888"/>
    <lineage>
        <taxon>Bacteria</taxon>
        <taxon>Pseudomonadati</taxon>
        <taxon>Pseudomonadota</taxon>
        <taxon>Gammaproteobacteria</taxon>
        <taxon>Enterobacterales</taxon>
        <taxon>Thorselliaceae</taxon>
        <taxon>Thorsellia</taxon>
    </lineage>
</organism>
<keyword evidence="1" id="KW-1133">Transmembrane helix</keyword>